<comment type="caution">
    <text evidence="3">The sequence shown here is derived from an EMBL/GenBank/DDBJ whole genome shotgun (WGS) entry which is preliminary data.</text>
</comment>
<name>A0ABQ4TUV7_9HYPH</name>
<evidence type="ECO:0000313" key="4">
    <source>
        <dbReference type="Proteomes" id="UP001055057"/>
    </source>
</evidence>
<reference evidence="3" key="1">
    <citation type="journal article" date="2021" name="Front. Microbiol.">
        <title>Comprehensive Comparative Genomics and Phenotyping of Methylobacterium Species.</title>
        <authorList>
            <person name="Alessa O."/>
            <person name="Ogura Y."/>
            <person name="Fujitani Y."/>
            <person name="Takami H."/>
            <person name="Hayashi T."/>
            <person name="Sahin N."/>
            <person name="Tani A."/>
        </authorList>
    </citation>
    <scope>NUCLEOTIDE SEQUENCE</scope>
    <source>
        <strain evidence="3">DSM 23632</strain>
    </source>
</reference>
<feature type="compositionally biased region" description="Gly residues" evidence="1">
    <location>
        <begin position="91"/>
        <end position="105"/>
    </location>
</feature>
<feature type="compositionally biased region" description="Low complexity" evidence="1">
    <location>
        <begin position="42"/>
        <end position="74"/>
    </location>
</feature>
<feature type="compositionally biased region" description="Pro residues" evidence="1">
    <location>
        <begin position="27"/>
        <end position="41"/>
    </location>
</feature>
<feature type="region of interest" description="Disordered" evidence="1">
    <location>
        <begin position="18"/>
        <end position="105"/>
    </location>
</feature>
<protein>
    <recommendedName>
        <fullName evidence="5">Translation initiation factor IF-2</fullName>
    </recommendedName>
</protein>
<accession>A0ABQ4TUV7</accession>
<keyword evidence="2" id="KW-0732">Signal</keyword>
<proteinExistence type="predicted"/>
<keyword evidence="4" id="KW-1185">Reference proteome</keyword>
<organism evidence="3 4">
    <name type="scientific">Methylobacterium trifolii</name>
    <dbReference type="NCBI Taxonomy" id="1003092"/>
    <lineage>
        <taxon>Bacteria</taxon>
        <taxon>Pseudomonadati</taxon>
        <taxon>Pseudomonadota</taxon>
        <taxon>Alphaproteobacteria</taxon>
        <taxon>Hyphomicrobiales</taxon>
        <taxon>Methylobacteriaceae</taxon>
        <taxon>Methylobacterium</taxon>
    </lineage>
</organism>
<evidence type="ECO:0000313" key="3">
    <source>
        <dbReference type="EMBL" id="GJE59068.1"/>
    </source>
</evidence>
<gene>
    <name evidence="3" type="ORF">MPOCJGCO_1155</name>
</gene>
<dbReference type="RefSeq" id="WP_238181659.1">
    <property type="nucleotide sequence ID" value="NZ_BPRB01000061.1"/>
</dbReference>
<evidence type="ECO:0008006" key="5">
    <source>
        <dbReference type="Google" id="ProtNLM"/>
    </source>
</evidence>
<evidence type="ECO:0000256" key="1">
    <source>
        <dbReference type="SAM" id="MobiDB-lite"/>
    </source>
</evidence>
<feature type="chain" id="PRO_5046260413" description="Translation initiation factor IF-2" evidence="2">
    <location>
        <begin position="20"/>
        <end position="105"/>
    </location>
</feature>
<feature type="signal peptide" evidence="2">
    <location>
        <begin position="1"/>
        <end position="19"/>
    </location>
</feature>
<sequence>MRSSLLACLILAAATPALAQDNKPAPIREPGPPQQVAPGTPPSTVVVPGGAANSGPGANTTVAPTGTGAATITTDSAVGGNAEQPSRGVPQTGGGGSGGGGGGGS</sequence>
<reference evidence="3" key="2">
    <citation type="submission" date="2021-08" db="EMBL/GenBank/DDBJ databases">
        <authorList>
            <person name="Tani A."/>
            <person name="Ola A."/>
            <person name="Ogura Y."/>
            <person name="Katsura K."/>
            <person name="Hayashi T."/>
        </authorList>
    </citation>
    <scope>NUCLEOTIDE SEQUENCE</scope>
    <source>
        <strain evidence="3">DSM 23632</strain>
    </source>
</reference>
<evidence type="ECO:0000256" key="2">
    <source>
        <dbReference type="SAM" id="SignalP"/>
    </source>
</evidence>
<dbReference type="Proteomes" id="UP001055057">
    <property type="component" value="Unassembled WGS sequence"/>
</dbReference>
<dbReference type="EMBL" id="BPRB01000061">
    <property type="protein sequence ID" value="GJE59068.1"/>
    <property type="molecule type" value="Genomic_DNA"/>
</dbReference>